<proteinExistence type="predicted"/>
<dbReference type="Gene3D" id="3.30.2020.10">
    <property type="entry name" value="NE0471-like N-terminal domain"/>
    <property type="match status" value="1"/>
</dbReference>
<evidence type="ECO:0000313" key="2">
    <source>
        <dbReference type="Proteomes" id="UP000679722"/>
    </source>
</evidence>
<organism evidence="1 2">
    <name type="scientific">Marinomonas vulgaris</name>
    <dbReference type="NCBI Taxonomy" id="2823372"/>
    <lineage>
        <taxon>Bacteria</taxon>
        <taxon>Pseudomonadati</taxon>
        <taxon>Pseudomonadota</taxon>
        <taxon>Gammaproteobacteria</taxon>
        <taxon>Oceanospirillales</taxon>
        <taxon>Oceanospirillaceae</taxon>
        <taxon>Marinomonas</taxon>
    </lineage>
</organism>
<dbReference type="InterPro" id="IPR036782">
    <property type="entry name" value="NE0471-like_N"/>
</dbReference>
<name>A0ABS5H8B6_9GAMM</name>
<dbReference type="EMBL" id="JAGSSV010000002">
    <property type="protein sequence ID" value="MBR7887936.1"/>
    <property type="molecule type" value="Genomic_DNA"/>
</dbReference>
<dbReference type="Proteomes" id="UP000679722">
    <property type="component" value="Unassembled WGS sequence"/>
</dbReference>
<sequence>MLHVTSVKYLSGFRLWVAFDDGTSGNIDLTDELKGPMFEPLKSVETFNQVALDPELETLVWPNGADFAPEFLKRLHCKQQTASQLK</sequence>
<accession>A0ABS5H8B6</accession>
<dbReference type="RefSeq" id="WP_211535285.1">
    <property type="nucleotide sequence ID" value="NZ_JAGSSV010000002.1"/>
</dbReference>
<evidence type="ECO:0000313" key="1">
    <source>
        <dbReference type="EMBL" id="MBR7887936.1"/>
    </source>
</evidence>
<dbReference type="Pfam" id="PF10387">
    <property type="entry name" value="DUF2442"/>
    <property type="match status" value="1"/>
</dbReference>
<dbReference type="InterPro" id="IPR018841">
    <property type="entry name" value="DUF2442"/>
</dbReference>
<gene>
    <name evidence="1" type="ORF">J9B83_03200</name>
</gene>
<dbReference type="SUPFAM" id="SSF143880">
    <property type="entry name" value="NE0471 N-terminal domain-like"/>
    <property type="match status" value="1"/>
</dbReference>
<comment type="caution">
    <text evidence="1">The sequence shown here is derived from an EMBL/GenBank/DDBJ whole genome shotgun (WGS) entry which is preliminary data.</text>
</comment>
<reference evidence="2" key="2">
    <citation type="submission" date="2023-07" db="EMBL/GenBank/DDBJ databases">
        <title>Marinomonas vulgaris A79, complete genome.</title>
        <authorList>
            <person name="Ying J.-J."/>
        </authorList>
    </citation>
    <scope>NUCLEOTIDE SEQUENCE [LARGE SCALE GENOMIC DNA]</scope>
    <source>
        <strain evidence="2">A79</strain>
    </source>
</reference>
<keyword evidence="2" id="KW-1185">Reference proteome</keyword>
<protein>
    <submittedName>
        <fullName evidence="1">DUF2442 domain-containing protein</fullName>
    </submittedName>
</protein>
<reference evidence="1 2" key="1">
    <citation type="submission" date="2021-04" db="EMBL/GenBank/DDBJ databases">
        <authorList>
            <person name="Sun C."/>
        </authorList>
    </citation>
    <scope>NUCLEOTIDE SEQUENCE [LARGE SCALE GENOMIC DNA]</scope>
    <source>
        <strain evidence="1 2">A79</strain>
    </source>
</reference>